<sequence length="1886" mass="211085">MDRSRAWVIESELTRVIGALKSSPNNTEVDSLIEKLRNFKRNFSRKEGERGFLGPFLEVVRTDPVTAPVTDLALDSINKFFAYGYITQDTIESLEAQDLAVTVAHAKFVGVEQGTDEVVLMRVLEVLRSLMLSSVGKMLTDESVCEVLHSTFRICMENLLSELLRKMAEHTLVDMIRVLFGRLNSFTDKDEGFLPSLKKLKMISITSGTQDYNSPGGFHYHRNKRSRNVHKKNNILKDKQFVKSDSETISLSKSKCKDLGSSVHSLTAPSDFSVDSEAPEPSPAQSVSDIHSDDKYKTETQVKCLSSDNEDKRKELEKESFQAQKHDLKDSSVVEGDKEFVNQQGITFMPSNSEIIDESGSLIAYGIPCVRELFRFLINLINPYESNVRPPMIEVALSLLATALEIGAKDIEKFESLLNLVKNDLSKYVTRLISSESRGIFSSNLRIAFLIFSFFRRHLKFQLEVFFQKLMDVITSESIKVVYEHKESALDLVVRLYRLPGFITQVYLNYDCDIYTSNIFEDLTKMLSKNTFPLMGLHSTHFLSLDALLAVVDSIEGHCHKLMLDVKKGHLHSQDKGSLQGNDNSSITPKTTLTHEQLMALKHKKKLIGTATEQFNTKPSKGISFMQEAGLFQNPLDPVEVAHFLRENPHLDKKQLGDYISNRKNLNILGAFVKSFDFEHVRIDEALRLFLETFRLPGEAPLITLIMEHFADHWQKSNGDPLSSSDSAFTLAYAVIMLNVDQHNVNHTKKNDPMTMEQFCRNLRGTNGGADHKEDMLAEVYHNIRNNEIVMPAEQSGVVKENYLWKCVLKRGMESDFLESPNGTFDHELFGIIWGPTIAALSYVFDKASSEHPLEKSLGGFQKCATIAAHYSMIDVFDNLIISLCKFTTLLSVENLNKNSPFLVSYGLNEKALSVTRLVVSLVIKHGDILREGWKNIMECLLQLFRSGLLPETLTKSEDYLDPKGIDLLNREEDDKNAKVESGFLNSFVSFISMSSEQQQKARTPEEEESVKLATSTVRDCNLELIITESKFLIEESLVELVRALINGAKSFFSTAPTVVEDQGISTPVLDDPYDEKAILFFNEILVRITIENRDRVNIIWNQVVEYLCTLIFEAGKGRRFLVERTVTNVLRLCVRLARKEELVSLVMRTGLKVLLTINHSSSISRISSYGLYELLRNNAANIHESEDWSIVFDLMEVVGAGISICNKEGEDSGQGESDSSEVPSKDEDWIVLGENGRASPSFSFKELGKKVKRISVHDTPSFLKCCESVSFLVRDVAHITPHNFEACVSTLRLFVEAAYFGLKMENSSSIGLQQRQKRGVTGRQAPIRRIKSAPNNFNSDTNYDADESDNENQESGEIRDGEYHHVSLRLLDLMHTLHTRAGSVYEAWGTTVDLWGVVWCPLLQGMSRLCCDHRPQIRTSALTALQRSLLHTDLRKGMSSKEWESGFTSVLFPMLSRLLKIDSVNFNDRNALEETRTRAATLLGKVFLQHLTPLTELPTFSALWLTILDFMEKFIKSANTDLLADAIPESLKNMLLVMDTAGTFTNPENGSPAPLWDLTWDKLHVFLPNLMPELFGSQNRKPEEKQVPEKVLDEHNPLQESGEEKTHSEKKKGEAAESQILLPSSNSSSDDPLLINDDVANVKGEEMIKQDMVVDEHVYVGIEMGDAEKFVSPAHNGLIQEKTEGKEEDEPPVVGSPEQLGNNLGPPTTIFQEESSVPGQEPFLEALKEMPPSIPLIPDSHMISMESINNQFIENLVLSLPPSTIIPPVALSELPSPPRSSITNIPLESLGVIPPPPVVSISQPPPGIIQSFNVVSPCTGFQPIHAAEPPGGPGVPLASPKAVLPPSSTDIKSYFGKDGDQNLLMTSFTPNLVSSVVFDSNPKSD</sequence>
<evidence type="ECO:0000256" key="3">
    <source>
        <dbReference type="ARBA" id="ARBA00022448"/>
    </source>
</evidence>
<dbReference type="SMART" id="SM00222">
    <property type="entry name" value="Sec7"/>
    <property type="match status" value="1"/>
</dbReference>
<feature type="compositionally biased region" description="Polar residues" evidence="5">
    <location>
        <begin position="1700"/>
        <end position="1719"/>
    </location>
</feature>
<comment type="subcellular location">
    <subcellularLocation>
        <location evidence="2">Endoplasmic reticulum-Golgi intermediate compartment</location>
    </subcellularLocation>
    <subcellularLocation>
        <location evidence="1">Golgi apparatus</location>
        <location evidence="1">cis-Golgi network</location>
    </subcellularLocation>
</comment>
<dbReference type="OrthoDB" id="10258608at2759"/>
<dbReference type="Pfam" id="PF01369">
    <property type="entry name" value="Sec7"/>
    <property type="match status" value="1"/>
</dbReference>
<dbReference type="InterPro" id="IPR032691">
    <property type="entry name" value="Mon2/Sec7/BIG1-like_HUS"/>
</dbReference>
<feature type="compositionally biased region" description="Basic and acidic residues" evidence="5">
    <location>
        <begin position="1581"/>
        <end position="1616"/>
    </location>
</feature>
<feature type="domain" description="SEC7" evidence="6">
    <location>
        <begin position="597"/>
        <end position="787"/>
    </location>
</feature>
<dbReference type="GO" id="GO:0005794">
    <property type="term" value="C:Golgi apparatus"/>
    <property type="evidence" value="ECO:0007669"/>
    <property type="project" value="UniProtKB-SubCell"/>
</dbReference>
<dbReference type="Gene3D" id="1.10.1000.11">
    <property type="entry name" value="Arf Nucleotide-binding Site Opener,domain 2"/>
    <property type="match status" value="1"/>
</dbReference>
<evidence type="ECO:0000256" key="5">
    <source>
        <dbReference type="SAM" id="MobiDB-lite"/>
    </source>
</evidence>
<dbReference type="GO" id="GO:0032012">
    <property type="term" value="P:regulation of ARF protein signal transduction"/>
    <property type="evidence" value="ECO:0007669"/>
    <property type="project" value="InterPro"/>
</dbReference>
<dbReference type="InterPro" id="IPR000904">
    <property type="entry name" value="Sec7_dom"/>
</dbReference>
<dbReference type="SUPFAM" id="SSF48425">
    <property type="entry name" value="Sec7 domain"/>
    <property type="match status" value="1"/>
</dbReference>
<gene>
    <name evidence="7" type="primary">GBF1</name>
</gene>
<dbReference type="CDD" id="cd00171">
    <property type="entry name" value="Sec7"/>
    <property type="match status" value="1"/>
</dbReference>
<feature type="compositionally biased region" description="Polar residues" evidence="5">
    <location>
        <begin position="1334"/>
        <end position="1343"/>
    </location>
</feature>
<dbReference type="GO" id="GO:0005085">
    <property type="term" value="F:guanyl-nucleotide exchange factor activity"/>
    <property type="evidence" value="ECO:0007669"/>
    <property type="project" value="InterPro"/>
</dbReference>
<feature type="region of interest" description="Disordered" evidence="5">
    <location>
        <begin position="1578"/>
        <end position="1635"/>
    </location>
</feature>
<dbReference type="EMBL" id="HACA01021922">
    <property type="protein sequence ID" value="CDW39283.1"/>
    <property type="molecule type" value="Transcribed_RNA"/>
</dbReference>
<dbReference type="GO" id="GO:0010256">
    <property type="term" value="P:endomembrane system organization"/>
    <property type="evidence" value="ECO:0007669"/>
    <property type="project" value="UniProtKB-ARBA"/>
</dbReference>
<keyword evidence="3" id="KW-0813">Transport</keyword>
<dbReference type="InterPro" id="IPR035999">
    <property type="entry name" value="Sec7_dom_sf"/>
</dbReference>
<feature type="region of interest" description="Disordered" evidence="5">
    <location>
        <begin position="1682"/>
        <end position="1719"/>
    </location>
</feature>
<reference evidence="7" key="1">
    <citation type="submission" date="2014-05" db="EMBL/GenBank/DDBJ databases">
        <authorList>
            <person name="Chronopoulou M."/>
        </authorList>
    </citation>
    <scope>NUCLEOTIDE SEQUENCE</scope>
    <source>
        <tissue evidence="7">Whole organism</tissue>
    </source>
</reference>
<organism evidence="7">
    <name type="scientific">Lepeophtheirus salmonis</name>
    <name type="common">Salmon louse</name>
    <name type="synonym">Caligus salmonis</name>
    <dbReference type="NCBI Taxonomy" id="72036"/>
    <lineage>
        <taxon>Eukaryota</taxon>
        <taxon>Metazoa</taxon>
        <taxon>Ecdysozoa</taxon>
        <taxon>Arthropoda</taxon>
        <taxon>Crustacea</taxon>
        <taxon>Multicrustacea</taxon>
        <taxon>Hexanauplia</taxon>
        <taxon>Copepoda</taxon>
        <taxon>Siphonostomatoida</taxon>
        <taxon>Caligidae</taxon>
        <taxon>Lepeophtheirus</taxon>
    </lineage>
</organism>
<protein>
    <submittedName>
        <fullName evidence="7">Golgi brefeldin A resistant guanine nucleotide exchange factor 1 [Melopsittacus undulatus]</fullName>
    </submittedName>
</protein>
<dbReference type="GO" id="GO:0016197">
    <property type="term" value="P:endosomal transport"/>
    <property type="evidence" value="ECO:0007669"/>
    <property type="project" value="UniProtKB-ARBA"/>
</dbReference>
<feature type="region of interest" description="Disordered" evidence="5">
    <location>
        <begin position="1312"/>
        <end position="1359"/>
    </location>
</feature>
<dbReference type="FunFam" id="1.10.1000.11:FF:000007">
    <property type="entry name" value="Golgi-specific brefeldin A-resistance guanine nucleotide exchange factor 1"/>
    <property type="match status" value="1"/>
</dbReference>
<dbReference type="Pfam" id="PF12783">
    <property type="entry name" value="Sec7-like_HUS"/>
    <property type="match status" value="1"/>
</dbReference>
<dbReference type="GO" id="GO:0005793">
    <property type="term" value="C:endoplasmic reticulum-Golgi intermediate compartment"/>
    <property type="evidence" value="ECO:0007669"/>
    <property type="project" value="UniProtKB-SubCell"/>
</dbReference>
<dbReference type="PANTHER" id="PTHR10663">
    <property type="entry name" value="GUANYL-NUCLEOTIDE EXCHANGE FACTOR"/>
    <property type="match status" value="1"/>
</dbReference>
<dbReference type="PROSITE" id="PS50190">
    <property type="entry name" value="SEC7"/>
    <property type="match status" value="1"/>
</dbReference>
<proteinExistence type="predicted"/>
<dbReference type="InterPro" id="IPR023394">
    <property type="entry name" value="Sec7_C_sf"/>
</dbReference>
<feature type="region of interest" description="Disordered" evidence="5">
    <location>
        <begin position="269"/>
        <end position="293"/>
    </location>
</feature>
<dbReference type="Gene3D" id="1.10.220.20">
    <property type="match status" value="1"/>
</dbReference>
<evidence type="ECO:0000256" key="1">
    <source>
        <dbReference type="ARBA" id="ARBA00004222"/>
    </source>
</evidence>
<dbReference type="Pfam" id="PF23325">
    <property type="entry name" value="TPR_28"/>
    <property type="match status" value="1"/>
</dbReference>
<feature type="compositionally biased region" description="Basic residues" evidence="5">
    <location>
        <begin position="1316"/>
        <end position="1332"/>
    </location>
</feature>
<keyword evidence="4" id="KW-0333">Golgi apparatus</keyword>
<evidence type="ECO:0000256" key="4">
    <source>
        <dbReference type="ARBA" id="ARBA00023034"/>
    </source>
</evidence>
<accession>A0A0K2ULX9</accession>
<evidence type="ECO:0000259" key="6">
    <source>
        <dbReference type="PROSITE" id="PS50190"/>
    </source>
</evidence>
<evidence type="ECO:0000313" key="7">
    <source>
        <dbReference type="EMBL" id="CDW39283.1"/>
    </source>
</evidence>
<feature type="compositionally biased region" description="Low complexity" evidence="5">
    <location>
        <begin position="1621"/>
        <end position="1635"/>
    </location>
</feature>
<evidence type="ECO:0000256" key="2">
    <source>
        <dbReference type="ARBA" id="ARBA00004399"/>
    </source>
</evidence>
<name>A0A0K2ULX9_LEPSM</name>
<dbReference type="PANTHER" id="PTHR10663:SF388">
    <property type="entry name" value="GOLGI-SPECIFIC BREFELDIN A-RESISTANCE GUANINE NUCLEOTIDE EXCHANGE FACTOR 1"/>
    <property type="match status" value="1"/>
</dbReference>
<dbReference type="InterPro" id="IPR056604">
    <property type="entry name" value="GBF1-like_TPR"/>
</dbReference>
<feature type="compositionally biased region" description="Acidic residues" evidence="5">
    <location>
        <begin position="1344"/>
        <end position="1355"/>
    </location>
</feature>